<evidence type="ECO:0000313" key="2">
    <source>
        <dbReference type="EMBL" id="CAG6674191.1"/>
    </source>
</evidence>
<sequence length="228" mass="26885">MAGNLNFLSKFPRNCVEKALFPSKSPCFRSKGLKWISYIQGQTPEPNRREYFYYIDHNGMLFLDDSRMKNFTSCFKEKKFLVFFFQRLRKNETGRYEDDFPFVSPCGRERNYIRCDDVPIVYTHTVSTLEGEFFCHNHAGDDLKYPFNPSQIYMSITTGRIYHPTSDQYQQVGLIQSKTAIELSKLFQFRNGEDREPTHILWKGVEVELDPSYMKGIHLNTEFPSDQI</sequence>
<proteinExistence type="inferred from homology"/>
<accession>A0A8D8ST43</accession>
<organism evidence="2">
    <name type="scientific">Cacopsylla melanoneura</name>
    <dbReference type="NCBI Taxonomy" id="428564"/>
    <lineage>
        <taxon>Eukaryota</taxon>
        <taxon>Metazoa</taxon>
        <taxon>Ecdysozoa</taxon>
        <taxon>Arthropoda</taxon>
        <taxon>Hexapoda</taxon>
        <taxon>Insecta</taxon>
        <taxon>Pterygota</taxon>
        <taxon>Neoptera</taxon>
        <taxon>Paraneoptera</taxon>
        <taxon>Hemiptera</taxon>
        <taxon>Sternorrhyncha</taxon>
        <taxon>Psylloidea</taxon>
        <taxon>Psyllidae</taxon>
        <taxon>Psyllinae</taxon>
        <taxon>Cacopsylla</taxon>
    </lineage>
</organism>
<protein>
    <submittedName>
        <fullName evidence="2">UPF0598 protein C8orf82 homolog</fullName>
    </submittedName>
</protein>
<dbReference type="PANTHER" id="PTHR31449:SF3">
    <property type="entry name" value="UPF0598 PROTEIN C8ORF82"/>
    <property type="match status" value="1"/>
</dbReference>
<dbReference type="EMBL" id="HBUF01233218">
    <property type="protein sequence ID" value="CAG6674191.1"/>
    <property type="molecule type" value="Transcribed_RNA"/>
</dbReference>
<comment type="similarity">
    <text evidence="1">Belongs to the UPF0598 family.</text>
</comment>
<dbReference type="PANTHER" id="PTHR31449">
    <property type="entry name" value="UPF0598 PROTEIN C8ORF82"/>
    <property type="match status" value="1"/>
</dbReference>
<evidence type="ECO:0000256" key="1">
    <source>
        <dbReference type="ARBA" id="ARBA00006322"/>
    </source>
</evidence>
<reference evidence="2" key="1">
    <citation type="submission" date="2021-05" db="EMBL/GenBank/DDBJ databases">
        <authorList>
            <person name="Alioto T."/>
            <person name="Alioto T."/>
            <person name="Gomez Garrido J."/>
        </authorList>
    </citation>
    <scope>NUCLEOTIDE SEQUENCE</scope>
</reference>
<dbReference type="EMBL" id="HBUF01574906">
    <property type="protein sequence ID" value="CAG6767943.1"/>
    <property type="molecule type" value="Transcribed_RNA"/>
</dbReference>
<dbReference type="InterPro" id="IPR028108">
    <property type="entry name" value="DUF4505"/>
</dbReference>
<dbReference type="AlphaFoldDB" id="A0A8D8ST43"/>
<name>A0A8D8ST43_9HEMI</name>
<dbReference type="Pfam" id="PF14956">
    <property type="entry name" value="DUF4505"/>
    <property type="match status" value="1"/>
</dbReference>
<dbReference type="EMBL" id="HBUF01233216">
    <property type="protein sequence ID" value="CAG6674189.1"/>
    <property type="molecule type" value="Transcribed_RNA"/>
</dbReference>